<evidence type="ECO:0000313" key="4">
    <source>
        <dbReference type="Proteomes" id="UP000028681"/>
    </source>
</evidence>
<dbReference type="Gene3D" id="1.10.150.280">
    <property type="entry name" value="AF1531-like domain"/>
    <property type="match status" value="1"/>
</dbReference>
<dbReference type="InterPro" id="IPR051675">
    <property type="entry name" value="Endo/Exo/Phosphatase_dom_1"/>
</dbReference>
<evidence type="ECO:0000313" key="3">
    <source>
        <dbReference type="EMBL" id="AIJ09371.1"/>
    </source>
</evidence>
<feature type="signal peptide" evidence="2">
    <location>
        <begin position="1"/>
        <end position="25"/>
    </location>
</feature>
<dbReference type="PANTHER" id="PTHR21180:SF32">
    <property type="entry name" value="ENDONUCLEASE_EXONUCLEASE_PHOSPHATASE FAMILY DOMAIN-CONTAINING PROTEIN 1"/>
    <property type="match status" value="1"/>
</dbReference>
<dbReference type="NCBIfam" id="TIGR00426">
    <property type="entry name" value="competence protein ComEA helix-hairpin-helix repeat region"/>
    <property type="match status" value="1"/>
</dbReference>
<keyword evidence="2" id="KW-0732">Signal</keyword>
<evidence type="ECO:0000256" key="2">
    <source>
        <dbReference type="SAM" id="SignalP"/>
    </source>
</evidence>
<protein>
    <submittedName>
        <fullName evidence="3">Competence protein ComEA, helix-hairpin-helix repeat region</fullName>
    </submittedName>
</protein>
<dbReference type="AlphaFoldDB" id="A0A076LN68"/>
<feature type="chain" id="PRO_5001714685" evidence="2">
    <location>
        <begin position="26"/>
        <end position="114"/>
    </location>
</feature>
<dbReference type="RefSeq" id="WP_034163659.1">
    <property type="nucleotide sequence ID" value="NZ_CP006664.1"/>
</dbReference>
<dbReference type="Proteomes" id="UP000028681">
    <property type="component" value="Chromosome"/>
</dbReference>
<dbReference type="Pfam" id="PF12836">
    <property type="entry name" value="HHH_3"/>
    <property type="match status" value="1"/>
</dbReference>
<sequence length="114" mass="11714">MNPLTLLLSSPLWIALLFFPAAPQAATAPAAAPPAGPVTHSGGGAARAERGQVNINQASAQALSEGLSGIGLEKARAIVAFREQHGAFSRLEQLLQVKGIGAALLEKNRARLAL</sequence>
<gene>
    <name evidence="3" type="ORF">ETEE_2940</name>
</gene>
<proteinExistence type="predicted"/>
<feature type="region of interest" description="Disordered" evidence="1">
    <location>
        <begin position="27"/>
        <end position="51"/>
    </location>
</feature>
<organism evidence="3 4">
    <name type="scientific">Edwardsiella anguillarum ET080813</name>
    <dbReference type="NCBI Taxonomy" id="667120"/>
    <lineage>
        <taxon>Bacteria</taxon>
        <taxon>Pseudomonadati</taxon>
        <taxon>Pseudomonadota</taxon>
        <taxon>Gammaproteobacteria</taxon>
        <taxon>Enterobacterales</taxon>
        <taxon>Hafniaceae</taxon>
        <taxon>Edwardsiella</taxon>
    </lineage>
</organism>
<dbReference type="SUPFAM" id="SSF47781">
    <property type="entry name" value="RuvA domain 2-like"/>
    <property type="match status" value="1"/>
</dbReference>
<dbReference type="GO" id="GO:0015628">
    <property type="term" value="P:protein secretion by the type II secretion system"/>
    <property type="evidence" value="ECO:0007669"/>
    <property type="project" value="TreeGrafter"/>
</dbReference>
<reference evidence="3 4" key="1">
    <citation type="journal article" date="2012" name="PLoS ONE">
        <title>Edwardsiella comparative phylogenomics reveal the new intra/inter-species taxonomic relationships, virulence evolution and niche adaptation mechanisms.</title>
        <authorList>
            <person name="Yang M."/>
            <person name="Lv Y."/>
            <person name="Xiao J."/>
            <person name="Wu H."/>
            <person name="Zheng H."/>
            <person name="Liu Q."/>
            <person name="Zhang Y."/>
            <person name="Wang Q."/>
        </authorList>
    </citation>
    <scope>NUCLEOTIDE SEQUENCE [LARGE SCALE GENOMIC DNA]</scope>
    <source>
        <strain evidence="4">080813</strain>
    </source>
</reference>
<evidence type="ECO:0000256" key="1">
    <source>
        <dbReference type="SAM" id="MobiDB-lite"/>
    </source>
</evidence>
<dbReference type="GeneID" id="33940436"/>
<dbReference type="PANTHER" id="PTHR21180">
    <property type="entry name" value="ENDONUCLEASE/EXONUCLEASE/PHOSPHATASE FAMILY DOMAIN-CONTAINING PROTEIN 1"/>
    <property type="match status" value="1"/>
</dbReference>
<accession>A0A076LN68</accession>
<name>A0A076LN68_9GAMM</name>
<dbReference type="HOGENOM" id="CLU_052011_3_1_6"/>
<dbReference type="KEGG" id="ete:ETEE_2940"/>
<dbReference type="EMBL" id="CP006664">
    <property type="protein sequence ID" value="AIJ09371.1"/>
    <property type="molecule type" value="Genomic_DNA"/>
</dbReference>
<dbReference type="InterPro" id="IPR010994">
    <property type="entry name" value="RuvA_2-like"/>
</dbReference>
<dbReference type="InterPro" id="IPR004509">
    <property type="entry name" value="Competence_ComEA_HhH"/>
</dbReference>
<dbReference type="GO" id="GO:0015627">
    <property type="term" value="C:type II protein secretion system complex"/>
    <property type="evidence" value="ECO:0007669"/>
    <property type="project" value="TreeGrafter"/>
</dbReference>